<comment type="caution">
    <text evidence="2">The sequence shown here is derived from an EMBL/GenBank/DDBJ whole genome shotgun (WGS) entry which is preliminary data.</text>
</comment>
<dbReference type="RefSeq" id="WP_190121553.1">
    <property type="nucleotide sequence ID" value="NZ_BMWG01000002.1"/>
</dbReference>
<protein>
    <submittedName>
        <fullName evidence="2">Uncharacterized protein</fullName>
    </submittedName>
</protein>
<keyword evidence="3" id="KW-1185">Reference proteome</keyword>
<dbReference type="EMBL" id="BMWG01000002">
    <property type="protein sequence ID" value="GGZ18629.1"/>
    <property type="molecule type" value="Genomic_DNA"/>
</dbReference>
<evidence type="ECO:0000313" key="2">
    <source>
        <dbReference type="EMBL" id="GGZ18629.1"/>
    </source>
</evidence>
<dbReference type="Proteomes" id="UP000630936">
    <property type="component" value="Unassembled WGS sequence"/>
</dbReference>
<accession>A0A918PQB1</accession>
<gene>
    <name evidence="2" type="ORF">GCM10010387_08990</name>
</gene>
<dbReference type="AlphaFoldDB" id="A0A918PQB1"/>
<feature type="compositionally biased region" description="Low complexity" evidence="1">
    <location>
        <begin position="188"/>
        <end position="199"/>
    </location>
</feature>
<reference evidence="2" key="1">
    <citation type="journal article" date="2014" name="Int. J. Syst. Evol. Microbiol.">
        <title>Complete genome sequence of Corynebacterium casei LMG S-19264T (=DSM 44701T), isolated from a smear-ripened cheese.</title>
        <authorList>
            <consortium name="US DOE Joint Genome Institute (JGI-PGF)"/>
            <person name="Walter F."/>
            <person name="Albersmeier A."/>
            <person name="Kalinowski J."/>
            <person name="Ruckert C."/>
        </authorList>
    </citation>
    <scope>NUCLEOTIDE SEQUENCE</scope>
    <source>
        <strain evidence="2">JCM 4988</strain>
    </source>
</reference>
<feature type="region of interest" description="Disordered" evidence="1">
    <location>
        <begin position="188"/>
        <end position="221"/>
    </location>
</feature>
<organism evidence="2 3">
    <name type="scientific">Streptomyces inusitatus</name>
    <dbReference type="NCBI Taxonomy" id="68221"/>
    <lineage>
        <taxon>Bacteria</taxon>
        <taxon>Bacillati</taxon>
        <taxon>Actinomycetota</taxon>
        <taxon>Actinomycetes</taxon>
        <taxon>Kitasatosporales</taxon>
        <taxon>Streptomycetaceae</taxon>
        <taxon>Streptomyces</taxon>
    </lineage>
</organism>
<sequence length="274" mass="29135">MEASLATPMIMGIHGVLTLHPWIRREYAEGTLDEDVFSLVATRATAYGWLGSCEPVPVGVRWGHNDADGDWEQDGRIRELGWMQIDVGDTPRGQRLPVLPAATVLGEGLARVGRLDFTGLHTVAPLRLADDSRLDLLEAAGWFGLGDPEAKAAFTLTVAGTEPAEIPGRASALLDGVRTRARDLLTIEAPEPGAPGEPALTPATQPGLAHPPSGGPDGGLAGMTSGLTFRCTSREWSLDLASWVTEMVIDTLRETGLTQPVAIALSRTDLTKPH</sequence>
<evidence type="ECO:0000313" key="3">
    <source>
        <dbReference type="Proteomes" id="UP000630936"/>
    </source>
</evidence>
<reference evidence="2" key="2">
    <citation type="submission" date="2020-09" db="EMBL/GenBank/DDBJ databases">
        <authorList>
            <person name="Sun Q."/>
            <person name="Ohkuma M."/>
        </authorList>
    </citation>
    <scope>NUCLEOTIDE SEQUENCE</scope>
    <source>
        <strain evidence="2">JCM 4988</strain>
    </source>
</reference>
<evidence type="ECO:0000256" key="1">
    <source>
        <dbReference type="SAM" id="MobiDB-lite"/>
    </source>
</evidence>
<name>A0A918PQB1_9ACTN</name>
<proteinExistence type="predicted"/>